<organism evidence="2 3">
    <name type="scientific">Limnobaculum zhutongyuii</name>
    <dbReference type="NCBI Taxonomy" id="2498113"/>
    <lineage>
        <taxon>Bacteria</taxon>
        <taxon>Pseudomonadati</taxon>
        <taxon>Pseudomonadota</taxon>
        <taxon>Gammaproteobacteria</taxon>
        <taxon>Enterobacterales</taxon>
        <taxon>Budviciaceae</taxon>
        <taxon>Limnobaculum</taxon>
    </lineage>
</organism>
<gene>
    <name evidence="2" type="ORF">EKN56_10925</name>
</gene>
<keyword evidence="1" id="KW-0472">Membrane</keyword>
<dbReference type="RefSeq" id="WP_130591808.1">
    <property type="nucleotide sequence ID" value="NZ_CP034752.1"/>
</dbReference>
<keyword evidence="3" id="KW-1185">Reference proteome</keyword>
<dbReference type="OrthoDB" id="1425700at2"/>
<feature type="transmembrane region" description="Helical" evidence="1">
    <location>
        <begin position="15"/>
        <end position="36"/>
    </location>
</feature>
<protein>
    <submittedName>
        <fullName evidence="2">Uncharacterized protein</fullName>
    </submittedName>
</protein>
<proteinExistence type="predicted"/>
<reference evidence="2 3" key="1">
    <citation type="submission" date="2019-03" db="EMBL/GenBank/DDBJ databases">
        <title>Pragia sp. nov. isolated from the gut tract of Carduelis flavirostris.</title>
        <authorList>
            <person name="Ge Y."/>
        </authorList>
    </citation>
    <scope>NUCLEOTIDE SEQUENCE [LARGE SCALE GENOMIC DNA]</scope>
    <source>
        <strain evidence="2 3">CF-458</strain>
    </source>
</reference>
<keyword evidence="1" id="KW-0812">Transmembrane</keyword>
<feature type="transmembrane region" description="Helical" evidence="1">
    <location>
        <begin position="48"/>
        <end position="66"/>
    </location>
</feature>
<accession>A0A411WL64</accession>
<keyword evidence="1" id="KW-1133">Transmembrane helix</keyword>
<feature type="transmembrane region" description="Helical" evidence="1">
    <location>
        <begin position="102"/>
        <end position="125"/>
    </location>
</feature>
<dbReference type="KEGG" id="prag:EKN56_10925"/>
<evidence type="ECO:0000256" key="1">
    <source>
        <dbReference type="SAM" id="Phobius"/>
    </source>
</evidence>
<dbReference type="EMBL" id="CP034752">
    <property type="protein sequence ID" value="QBH96865.1"/>
    <property type="molecule type" value="Genomic_DNA"/>
</dbReference>
<feature type="transmembrane region" description="Helical" evidence="1">
    <location>
        <begin position="137"/>
        <end position="162"/>
    </location>
</feature>
<name>A0A411WL64_9GAMM</name>
<evidence type="ECO:0000313" key="2">
    <source>
        <dbReference type="EMBL" id="QBH96865.1"/>
    </source>
</evidence>
<dbReference type="AlphaFoldDB" id="A0A411WL64"/>
<sequence length="215" mass="24817">MQTELSILYRAIQQFLLYSLAAAIATGMMFLDVTLVGNQLDELSFVEISQETMLLICILLFLRLAWKRVDIRNSSVLIAGFFSCMFIREFDSVLDMIHHGFWLYPALLVTAICLFYVSFNIKITLVQLANFTRSPNYGFMISGLVCILIFSRLFGMKFLWYNLHPEESRFLMYNVKAAVEEGAELFGYSLCLISSLFYYREQRTPPINSSSEPHN</sequence>
<dbReference type="Proteomes" id="UP000293154">
    <property type="component" value="Chromosome"/>
</dbReference>
<evidence type="ECO:0000313" key="3">
    <source>
        <dbReference type="Proteomes" id="UP000293154"/>
    </source>
</evidence>
<feature type="transmembrane region" description="Helical" evidence="1">
    <location>
        <begin position="73"/>
        <end position="90"/>
    </location>
</feature>